<dbReference type="AlphaFoldDB" id="A0A5C3KR38"/>
<gene>
    <name evidence="3" type="ORF">FA15DRAFT_757541</name>
</gene>
<organism evidence="3 4">
    <name type="scientific">Coprinopsis marcescibilis</name>
    <name type="common">Agaric fungus</name>
    <name type="synonym">Psathyrella marcescibilis</name>
    <dbReference type="NCBI Taxonomy" id="230819"/>
    <lineage>
        <taxon>Eukaryota</taxon>
        <taxon>Fungi</taxon>
        <taxon>Dikarya</taxon>
        <taxon>Basidiomycota</taxon>
        <taxon>Agaricomycotina</taxon>
        <taxon>Agaricomycetes</taxon>
        <taxon>Agaricomycetidae</taxon>
        <taxon>Agaricales</taxon>
        <taxon>Agaricineae</taxon>
        <taxon>Psathyrellaceae</taxon>
        <taxon>Coprinopsis</taxon>
    </lineage>
</organism>
<keyword evidence="4" id="KW-1185">Reference proteome</keyword>
<sequence>MPSYMTVFEDSAPFFTYKGSWRAGHSFDDRNTSRFSEGGYTMTTSVDATFEFEFYGTFVSINGGKRPNHGAYQVTVDDQAFPVQNAFLPAAERQFQATLFATNLTKGFHKVQLRNAAESVRDIDFVSWVGSVGEENEPLIVNTIQDTHPAFVYEPPESWTAQPPQYAAFAGASGHGSNSLGATASLSFTGDAIAVFGPSGPSCAPLYTVQIDNRPVQIFSAQKEQFRSRQLMYYGANLGPGAHTIRLALNATSETTQFLSIDYAEVYSTPSLGANYSFSAALPPVAANVTAPLGMIVGLALTSILAVLCLGALLYNLYLQKRHMPKRGYNSQSSPGDQEMRAYSSSTSVNPTVHVVEDRATSVLQRPQGAETNLNYVEMSESLPLPAPTYPVFNKSSPSPLQNYERDDPPAYPFIGYRSPHS</sequence>
<dbReference type="EMBL" id="ML210226">
    <property type="protein sequence ID" value="TFK23059.1"/>
    <property type="molecule type" value="Genomic_DNA"/>
</dbReference>
<keyword evidence="2" id="KW-0812">Transmembrane</keyword>
<evidence type="ECO:0008006" key="5">
    <source>
        <dbReference type="Google" id="ProtNLM"/>
    </source>
</evidence>
<feature type="transmembrane region" description="Helical" evidence="2">
    <location>
        <begin position="293"/>
        <end position="318"/>
    </location>
</feature>
<accession>A0A5C3KR38</accession>
<evidence type="ECO:0000313" key="3">
    <source>
        <dbReference type="EMBL" id="TFK23059.1"/>
    </source>
</evidence>
<proteinExistence type="predicted"/>
<feature type="region of interest" description="Disordered" evidence="1">
    <location>
        <begin position="390"/>
        <end position="422"/>
    </location>
</feature>
<evidence type="ECO:0000256" key="2">
    <source>
        <dbReference type="SAM" id="Phobius"/>
    </source>
</evidence>
<evidence type="ECO:0000256" key="1">
    <source>
        <dbReference type="SAM" id="MobiDB-lite"/>
    </source>
</evidence>
<feature type="region of interest" description="Disordered" evidence="1">
    <location>
        <begin position="326"/>
        <end position="348"/>
    </location>
</feature>
<reference evidence="3 4" key="1">
    <citation type="journal article" date="2019" name="Nat. Ecol. Evol.">
        <title>Megaphylogeny resolves global patterns of mushroom evolution.</title>
        <authorList>
            <person name="Varga T."/>
            <person name="Krizsan K."/>
            <person name="Foldi C."/>
            <person name="Dima B."/>
            <person name="Sanchez-Garcia M."/>
            <person name="Sanchez-Ramirez S."/>
            <person name="Szollosi G.J."/>
            <person name="Szarkandi J.G."/>
            <person name="Papp V."/>
            <person name="Albert L."/>
            <person name="Andreopoulos W."/>
            <person name="Angelini C."/>
            <person name="Antonin V."/>
            <person name="Barry K.W."/>
            <person name="Bougher N.L."/>
            <person name="Buchanan P."/>
            <person name="Buyck B."/>
            <person name="Bense V."/>
            <person name="Catcheside P."/>
            <person name="Chovatia M."/>
            <person name="Cooper J."/>
            <person name="Damon W."/>
            <person name="Desjardin D."/>
            <person name="Finy P."/>
            <person name="Geml J."/>
            <person name="Haridas S."/>
            <person name="Hughes K."/>
            <person name="Justo A."/>
            <person name="Karasinski D."/>
            <person name="Kautmanova I."/>
            <person name="Kiss B."/>
            <person name="Kocsube S."/>
            <person name="Kotiranta H."/>
            <person name="LaButti K.M."/>
            <person name="Lechner B.E."/>
            <person name="Liimatainen K."/>
            <person name="Lipzen A."/>
            <person name="Lukacs Z."/>
            <person name="Mihaltcheva S."/>
            <person name="Morgado L.N."/>
            <person name="Niskanen T."/>
            <person name="Noordeloos M.E."/>
            <person name="Ohm R.A."/>
            <person name="Ortiz-Santana B."/>
            <person name="Ovrebo C."/>
            <person name="Racz N."/>
            <person name="Riley R."/>
            <person name="Savchenko A."/>
            <person name="Shiryaev A."/>
            <person name="Soop K."/>
            <person name="Spirin V."/>
            <person name="Szebenyi C."/>
            <person name="Tomsovsky M."/>
            <person name="Tulloss R.E."/>
            <person name="Uehling J."/>
            <person name="Grigoriev I.V."/>
            <person name="Vagvolgyi C."/>
            <person name="Papp T."/>
            <person name="Martin F.M."/>
            <person name="Miettinen O."/>
            <person name="Hibbett D.S."/>
            <person name="Nagy L.G."/>
        </authorList>
    </citation>
    <scope>NUCLEOTIDE SEQUENCE [LARGE SCALE GENOMIC DNA]</scope>
    <source>
        <strain evidence="3 4">CBS 121175</strain>
    </source>
</reference>
<protein>
    <recommendedName>
        <fullName evidence="5">Transmembrane protein</fullName>
    </recommendedName>
</protein>
<dbReference type="STRING" id="230819.A0A5C3KR38"/>
<keyword evidence="2" id="KW-0472">Membrane</keyword>
<dbReference type="Gene3D" id="2.60.120.260">
    <property type="entry name" value="Galactose-binding domain-like"/>
    <property type="match status" value="2"/>
</dbReference>
<evidence type="ECO:0000313" key="4">
    <source>
        <dbReference type="Proteomes" id="UP000307440"/>
    </source>
</evidence>
<dbReference type="Proteomes" id="UP000307440">
    <property type="component" value="Unassembled WGS sequence"/>
</dbReference>
<keyword evidence="2" id="KW-1133">Transmembrane helix</keyword>
<dbReference type="OrthoDB" id="2564234at2759"/>
<name>A0A5C3KR38_COPMA</name>